<dbReference type="Pfam" id="PF13573">
    <property type="entry name" value="SprB"/>
    <property type="match status" value="2"/>
</dbReference>
<sequence length="2059" mass="220041">MTKLTSFLDFTKFTSLMGKHYAKCLIFILFLVLSAQSAYSQVKEPFQVRYEADIRGELTFIANNIVNRNIPESTGRQWVYRNGRWRRENVTIPAVSPNEPLNDTGGSSDYNDNYDMQYIDVDNDNTTFSSSSATLTVPNIDCALIRYAGLYWSAIYVNNDRSNIDDIKFRIPGGTYQDITADEIIFDGNGDADFGYYSPYAAYKDVTSIVAGMTNPNGEYFVANVRASTGSNISGGISGGWKMVVVYEDPNLPGDKFITTFDGYAGIKSGESVDIPINGFTTLPAPFPVYANMGVAALEGDNRIGGDGLQINANGTFYTLSNGENPANNFFNSSITLNDAQFTDRNPNSVNTLGWDVDYFEIPNGGASNTIIPNGATSAILRASSSQDKYDIFFTSFDVDIIAPNIVLEKKVNTPGGVDITGQGVRLGQTLDYVLTFENIGNDDGVNYTIRDVLPVNVSPPDGRSFFNASDFSYPAGVTYVYNPLSREIIFSIPDNYVEDEDSEYSIRFRVQVAENCFDFINACSDLIENVAYGTYRGEDNSAQVTDDPSVTDFNSCGFTVPGATNFLLDDLSDCTFERTIELCGTSAILNAGDGFDSYIWYRDTNANGTIDVTDIEVNDGDPDNDPSTLVVTAVGTYIVDKIVADPCKGFTEVITVEPFGSGNLPNPVTEYFNEVNSDTDPSNNIPGEIVFCSIDNSFIPKIFLCGINDSQPLAVNIVDAQSVTWELLDEGSCTPVGEDCANKALPCSWSEVGNGSNFLLNAPGEYRLSVVYQNGCTSRFYFKGFQNNLDIDFSNRDIVCDTDGNITITNLGNGYGYQLVDNDTDNIVVPFSSNNGPSFDFASGENGSYRVEVTQLDINGDPIQDACIFTTPVIGVLERDIAYNINVTPETCFTLGTINLQVNNADAVYEYEIRIDDGSNGGSGTLLDSENGQIDNNFTFNNLSAGDYIAIIRTADGCSYSENVTIINQNDLTLTARVSQHITCREGNIQMDSNGGSTPHTYAIWSYVDESGTTVTSYPTFADIPPTNFQTSQIFDILDAGDYTFVVLDRNGCYKESNTVSIEFEPAAEFNATTIVDVSCFGESSGRIQFNLVDNNGYQLTFSLFDSDDQPLGENGSGSFSNLPEGDYRVVINQRKGSASCDYEENFSISAPSTAIRGDAVLIQDYTCLQEGIIEAQNVSGGTVPYEYSIDGINFIPDTTANAHRFENLTDGNYTITIRDANDCTFVTNQIVIDRPNPPTDLTIVESQITCPAQTVNLTVNAINGTAPYIYSIIAPSTIVPTSITGNEAAFNGLAPDTYTVRVTDVDGCFYDENYTINAINPISASGTTTQPISCFGAADGIIRFNVNFQASQNFTYTVTGPTGVVRTGGTEAVIDNINGLVAGDYTLDIVDTDTNCTYTVTHELEGPTSALSISNLTETQPSCLTDGSVRISATGGWGSYTYVLNNPDASPFGNNATGSFSGLTQSGTYNGTITDANNCSIPFSFNLNPATAPVLEITPNQNCFDDAVLLTLTANVTSGGDGNFEYSLNGGPFSTTNVFSGLLAGTYTIDVRDGKDCTDSESITINPAVTVNASASNITACGTDTDIDITAAGGDGNYVYAVVADGATPTAGDYATSNTVTVTGAGDYDVYVLDNNGGANACPAMYDITIVQDLPVAAIPTVIDVTCFGGNNGSISLAPSGGEAPYTFSIDGGTTFGSVSTFNNLTAGTYDVRVRDVNDCELTLSIPVDELPQIIAESVQTEDYTCNQLGEITVGSVTPTTGGSNSYQYSLNGGTWTAATAAGAVFANLTDGTYTVQVRDANNIGCTVSLPNIIIAPLPIEPALSSSVAYNCDGSGNITILPNDPSYTYSIDGNTPQAGNVFNNAIVGQHTITVDYGSECTTDIIIDVQPGNAFEASVLTYEDLNCNADNSGTITFEVDNFGASGFEYSLDNFASVLGSTTVSPQTISGLSAGNYTVYVRDVDNPIAGCTVTLAQTISEPTVVVADANITQQYTCDNGGATITASALGGTPGYEYQLEDNVGGIITAYQTNTVFNGLLAGTYNVRAMDANGCSDLID</sequence>
<protein>
    <submittedName>
        <fullName evidence="1">SprB repeat-containing protein</fullName>
    </submittedName>
</protein>
<evidence type="ECO:0000313" key="1">
    <source>
        <dbReference type="EMBL" id="SEM28619.1"/>
    </source>
</evidence>
<evidence type="ECO:0000313" key="2">
    <source>
        <dbReference type="Proteomes" id="UP000198990"/>
    </source>
</evidence>
<reference evidence="2" key="1">
    <citation type="submission" date="2016-10" db="EMBL/GenBank/DDBJ databases">
        <authorList>
            <person name="Varghese N."/>
            <person name="Submissions S."/>
        </authorList>
    </citation>
    <scope>NUCLEOTIDE SEQUENCE [LARGE SCALE GENOMIC DNA]</scope>
    <source>
        <strain evidence="2">DSM 16471</strain>
    </source>
</reference>
<accession>A0A1H7X6B0</accession>
<dbReference type="STRING" id="228957.SAMN04488008_1141"/>
<dbReference type="InterPro" id="IPR025667">
    <property type="entry name" value="SprB_repeat"/>
</dbReference>
<proteinExistence type="predicted"/>
<keyword evidence="2" id="KW-1185">Reference proteome</keyword>
<organism evidence="1 2">
    <name type="scientific">Maribacter orientalis</name>
    <dbReference type="NCBI Taxonomy" id="228957"/>
    <lineage>
        <taxon>Bacteria</taxon>
        <taxon>Pseudomonadati</taxon>
        <taxon>Bacteroidota</taxon>
        <taxon>Flavobacteriia</taxon>
        <taxon>Flavobacteriales</taxon>
        <taxon>Flavobacteriaceae</taxon>
        <taxon>Maribacter</taxon>
    </lineage>
</organism>
<dbReference type="Proteomes" id="UP000198990">
    <property type="component" value="Unassembled WGS sequence"/>
</dbReference>
<dbReference type="EMBL" id="FNZN01000014">
    <property type="protein sequence ID" value="SEM28619.1"/>
    <property type="molecule type" value="Genomic_DNA"/>
</dbReference>
<gene>
    <name evidence="1" type="ORF">SAMN04488008_1141</name>
</gene>
<name>A0A1H7X6B0_9FLAO</name>
<feature type="non-terminal residue" evidence="1">
    <location>
        <position position="2059"/>
    </location>
</feature>